<dbReference type="InterPro" id="IPR011518">
    <property type="entry name" value="Transposase_36"/>
</dbReference>
<dbReference type="AlphaFoldDB" id="A0A518H1G4"/>
<protein>
    <submittedName>
        <fullName evidence="1">Rhodopirellula transposase</fullName>
    </submittedName>
</protein>
<evidence type="ECO:0000313" key="2">
    <source>
        <dbReference type="Proteomes" id="UP000317835"/>
    </source>
</evidence>
<sequence>MGEAKFVRRSLAALGTELADHGFAACPTTVARLLRAEGYSPRINVKRFTGPDHPERDRQFRNIEEWIAIFRGLGQPIISVDGKKKELVGNFKNAGAAWLREPEEVNVYDFLSDAECRATPYGIYDVLSGRGHVCVGSSADTPAFAVEAIGSWWARHGSERYRGADELLILADGGGSNGHRPRLWKAALQERIADRYGLHVTVCHYPTGASKWNPVEPRLFGPVSINWAGQPLRRLETMLGWVRGTTVGGFGVTASLDRAEYPRKVKVPEAVMRRLDLERHGVCPEWNDTIGPGRRNSRADGVQRELGSSSWMATSTRVVGRVGASGQSTSARARWPGW</sequence>
<gene>
    <name evidence="1" type="ORF">ElP_25730</name>
</gene>
<name>A0A518H1G4_9BACT</name>
<dbReference type="Pfam" id="PF07592">
    <property type="entry name" value="DDE_Tnp_ISAZ013"/>
    <property type="match status" value="1"/>
</dbReference>
<dbReference type="EMBL" id="CP036426">
    <property type="protein sequence ID" value="QDV34679.1"/>
    <property type="molecule type" value="Genomic_DNA"/>
</dbReference>
<accession>A0A518H1G4</accession>
<dbReference type="KEGG" id="tpla:ElP_25730"/>
<dbReference type="NCBIfam" id="NF033519">
    <property type="entry name" value="transpos_ISAzo13"/>
    <property type="match status" value="1"/>
</dbReference>
<proteinExistence type="predicted"/>
<keyword evidence="2" id="KW-1185">Reference proteome</keyword>
<dbReference type="Proteomes" id="UP000317835">
    <property type="component" value="Chromosome"/>
</dbReference>
<evidence type="ECO:0000313" key="1">
    <source>
        <dbReference type="EMBL" id="QDV34679.1"/>
    </source>
</evidence>
<organism evidence="1 2">
    <name type="scientific">Tautonia plasticadhaerens</name>
    <dbReference type="NCBI Taxonomy" id="2527974"/>
    <lineage>
        <taxon>Bacteria</taxon>
        <taxon>Pseudomonadati</taxon>
        <taxon>Planctomycetota</taxon>
        <taxon>Planctomycetia</taxon>
        <taxon>Isosphaerales</taxon>
        <taxon>Isosphaeraceae</taxon>
        <taxon>Tautonia</taxon>
    </lineage>
</organism>
<reference evidence="1 2" key="1">
    <citation type="submission" date="2019-02" db="EMBL/GenBank/DDBJ databases">
        <title>Deep-cultivation of Planctomycetes and their phenomic and genomic characterization uncovers novel biology.</title>
        <authorList>
            <person name="Wiegand S."/>
            <person name="Jogler M."/>
            <person name="Boedeker C."/>
            <person name="Pinto D."/>
            <person name="Vollmers J."/>
            <person name="Rivas-Marin E."/>
            <person name="Kohn T."/>
            <person name="Peeters S.H."/>
            <person name="Heuer A."/>
            <person name="Rast P."/>
            <person name="Oberbeckmann S."/>
            <person name="Bunk B."/>
            <person name="Jeske O."/>
            <person name="Meyerdierks A."/>
            <person name="Storesund J.E."/>
            <person name="Kallscheuer N."/>
            <person name="Luecker S."/>
            <person name="Lage O.M."/>
            <person name="Pohl T."/>
            <person name="Merkel B.J."/>
            <person name="Hornburger P."/>
            <person name="Mueller R.-W."/>
            <person name="Bruemmer F."/>
            <person name="Labrenz M."/>
            <person name="Spormann A.M."/>
            <person name="Op den Camp H."/>
            <person name="Overmann J."/>
            <person name="Amann R."/>
            <person name="Jetten M.S.M."/>
            <person name="Mascher T."/>
            <person name="Medema M.H."/>
            <person name="Devos D.P."/>
            <person name="Kaster A.-K."/>
            <person name="Ovreas L."/>
            <person name="Rohde M."/>
            <person name="Galperin M.Y."/>
            <person name="Jogler C."/>
        </authorList>
    </citation>
    <scope>NUCLEOTIDE SEQUENCE [LARGE SCALE GENOMIC DNA]</scope>
    <source>
        <strain evidence="1 2">ElP</strain>
    </source>
</reference>